<dbReference type="Proteomes" id="UP000613512">
    <property type="component" value="Unassembled WGS sequence"/>
</dbReference>
<dbReference type="EMBL" id="BMEY01000010">
    <property type="protein sequence ID" value="GGA78807.1"/>
    <property type="molecule type" value="Genomic_DNA"/>
</dbReference>
<keyword evidence="1" id="KW-0812">Transmembrane</keyword>
<proteinExistence type="predicted"/>
<gene>
    <name evidence="2" type="ORF">GCM10008025_22900</name>
</gene>
<dbReference type="RefSeq" id="WP_188384798.1">
    <property type="nucleotide sequence ID" value="NZ_BMEY01000010.1"/>
</dbReference>
<reference evidence="2" key="2">
    <citation type="submission" date="2020-09" db="EMBL/GenBank/DDBJ databases">
        <authorList>
            <person name="Sun Q."/>
            <person name="Zhou Y."/>
        </authorList>
    </citation>
    <scope>NUCLEOTIDE SEQUENCE</scope>
    <source>
        <strain evidence="2">CGMCC 1.12408</strain>
    </source>
</reference>
<name>A0A916W901_9BACI</name>
<dbReference type="NCBIfam" id="TIGR02206">
    <property type="entry name" value="intg_mem_TP0381"/>
    <property type="match status" value="1"/>
</dbReference>
<dbReference type="Pfam" id="PF14808">
    <property type="entry name" value="TMEM164"/>
    <property type="match status" value="1"/>
</dbReference>
<feature type="transmembrane region" description="Helical" evidence="1">
    <location>
        <begin position="138"/>
        <end position="161"/>
    </location>
</feature>
<evidence type="ECO:0000256" key="1">
    <source>
        <dbReference type="SAM" id="Phobius"/>
    </source>
</evidence>
<feature type="transmembrane region" description="Helical" evidence="1">
    <location>
        <begin position="49"/>
        <end position="68"/>
    </location>
</feature>
<dbReference type="InterPro" id="IPR011737">
    <property type="entry name" value="CHP02206_TP0381"/>
</dbReference>
<dbReference type="AlphaFoldDB" id="A0A916W901"/>
<reference evidence="2" key="1">
    <citation type="journal article" date="2014" name="Int. J. Syst. Evol. Microbiol.">
        <title>Complete genome sequence of Corynebacterium casei LMG S-19264T (=DSM 44701T), isolated from a smear-ripened cheese.</title>
        <authorList>
            <consortium name="US DOE Joint Genome Institute (JGI-PGF)"/>
            <person name="Walter F."/>
            <person name="Albersmeier A."/>
            <person name="Kalinowski J."/>
            <person name="Ruckert C."/>
        </authorList>
    </citation>
    <scope>NUCLEOTIDE SEQUENCE</scope>
    <source>
        <strain evidence="2">CGMCC 1.12408</strain>
    </source>
</reference>
<keyword evidence="1" id="KW-1133">Transmembrane helix</keyword>
<protein>
    <submittedName>
        <fullName evidence="2">Permease</fullName>
    </submittedName>
</protein>
<feature type="transmembrane region" description="Helical" evidence="1">
    <location>
        <begin position="210"/>
        <end position="230"/>
    </location>
</feature>
<comment type="caution">
    <text evidence="2">The sequence shown here is derived from an EMBL/GenBank/DDBJ whole genome shotgun (WGS) entry which is preliminary data.</text>
</comment>
<feature type="transmembrane region" description="Helical" evidence="1">
    <location>
        <begin position="168"/>
        <end position="190"/>
    </location>
</feature>
<evidence type="ECO:0000313" key="3">
    <source>
        <dbReference type="Proteomes" id="UP000613512"/>
    </source>
</evidence>
<sequence length="242" mass="28208">MKWFGSERLAPFNAFEWYHIIMVLVYVFGFISLLIYGSKITKKKRLSNIIRWVLFVILVCSELSYQAWGSLNNSWNVREYLPFQLCSIAGILTMIALFTKKHNLIQIVFFIGVVPSFLAVITPELYYGFPHFRFWQFFIHHIALSWACIFLIVTTPLTISFKDMFQSYLYLLGYAALVGFVINPLFKANFLFLARIPSANTPLSLLGDGIWYYINLCSVGFIVFIALYYIHKVFIMKVQSFN</sequence>
<accession>A0A916W901</accession>
<feature type="transmembrane region" description="Helical" evidence="1">
    <location>
        <begin position="80"/>
        <end position="98"/>
    </location>
</feature>
<keyword evidence="1" id="KW-0472">Membrane</keyword>
<keyword evidence="3" id="KW-1185">Reference proteome</keyword>
<feature type="transmembrane region" description="Helical" evidence="1">
    <location>
        <begin position="17"/>
        <end position="37"/>
    </location>
</feature>
<organism evidence="2 3">
    <name type="scientific">Ornithinibacillus halotolerans</name>
    <dbReference type="NCBI Taxonomy" id="1274357"/>
    <lineage>
        <taxon>Bacteria</taxon>
        <taxon>Bacillati</taxon>
        <taxon>Bacillota</taxon>
        <taxon>Bacilli</taxon>
        <taxon>Bacillales</taxon>
        <taxon>Bacillaceae</taxon>
        <taxon>Ornithinibacillus</taxon>
    </lineage>
</organism>
<evidence type="ECO:0000313" key="2">
    <source>
        <dbReference type="EMBL" id="GGA78807.1"/>
    </source>
</evidence>
<feature type="transmembrane region" description="Helical" evidence="1">
    <location>
        <begin position="105"/>
        <end position="126"/>
    </location>
</feature>